<evidence type="ECO:0000256" key="5">
    <source>
        <dbReference type="ARBA" id="ARBA00022759"/>
    </source>
</evidence>
<proteinExistence type="inferred from homology"/>
<protein>
    <recommendedName>
        <fullName evidence="13">Crossover junction endodeoxyribonuclease RuvC</fullName>
        <ecNumber evidence="13">3.1.21.10</ecNumber>
    </recommendedName>
    <alternativeName>
        <fullName evidence="13">Holliday junction nuclease RuvC</fullName>
    </alternativeName>
    <alternativeName>
        <fullName evidence="13">Holliday junction resolvase RuvC</fullName>
    </alternativeName>
</protein>
<evidence type="ECO:0000256" key="11">
    <source>
        <dbReference type="ARBA" id="ARBA00023204"/>
    </source>
</evidence>
<comment type="similarity">
    <text evidence="1 13">Belongs to the RuvC family.</text>
</comment>
<evidence type="ECO:0000256" key="3">
    <source>
        <dbReference type="ARBA" id="ARBA00022722"/>
    </source>
</evidence>
<dbReference type="EMBL" id="VBAI01000048">
    <property type="protein sequence ID" value="TMJ11770.1"/>
    <property type="molecule type" value="Genomic_DNA"/>
</dbReference>
<evidence type="ECO:0000256" key="4">
    <source>
        <dbReference type="ARBA" id="ARBA00022723"/>
    </source>
</evidence>
<evidence type="ECO:0000313" key="16">
    <source>
        <dbReference type="Proteomes" id="UP000315217"/>
    </source>
</evidence>
<dbReference type="Proteomes" id="UP000315217">
    <property type="component" value="Unassembled WGS sequence"/>
</dbReference>
<reference evidence="16 17" key="1">
    <citation type="journal article" date="2019" name="Nat. Microbiol.">
        <title>Mediterranean grassland soil C-N compound turnover is dependent on rainfall and depth, and is mediated by genomically divergent microorganisms.</title>
        <authorList>
            <person name="Diamond S."/>
            <person name="Andeer P.F."/>
            <person name="Li Z."/>
            <person name="Crits-Christoph A."/>
            <person name="Burstein D."/>
            <person name="Anantharaman K."/>
            <person name="Lane K.R."/>
            <person name="Thomas B.C."/>
            <person name="Pan C."/>
            <person name="Northen T.R."/>
            <person name="Banfield J.F."/>
        </authorList>
    </citation>
    <scope>NUCLEOTIDE SEQUENCE [LARGE SCALE GENOMIC DNA]</scope>
    <source>
        <strain evidence="15">NP_1</strain>
        <strain evidence="14">NP_2</strain>
    </source>
</reference>
<comment type="caution">
    <text evidence="14">The sequence shown here is derived from an EMBL/GenBank/DDBJ whole genome shotgun (WGS) entry which is preliminary data.</text>
</comment>
<dbReference type="GO" id="GO:0048476">
    <property type="term" value="C:Holliday junction resolvase complex"/>
    <property type="evidence" value="ECO:0007669"/>
    <property type="project" value="UniProtKB-UniRule"/>
</dbReference>
<keyword evidence="10 13" id="KW-0233">DNA recombination</keyword>
<evidence type="ECO:0000256" key="6">
    <source>
        <dbReference type="ARBA" id="ARBA00022763"/>
    </source>
</evidence>
<name>A0A537LP18_9BACT</name>
<comment type="subcellular location">
    <subcellularLocation>
        <location evidence="13">Cytoplasm</location>
    </subcellularLocation>
</comment>
<feature type="active site" evidence="13">
    <location>
        <position position="140"/>
    </location>
</feature>
<evidence type="ECO:0000313" key="15">
    <source>
        <dbReference type="EMBL" id="TMJ11770.1"/>
    </source>
</evidence>
<feature type="active site" evidence="13">
    <location>
        <position position="67"/>
    </location>
</feature>
<gene>
    <name evidence="13" type="primary">ruvC</name>
    <name evidence="15" type="ORF">E6G98_04365</name>
    <name evidence="14" type="ORF">E6G99_02295</name>
</gene>
<dbReference type="GO" id="GO:0000287">
    <property type="term" value="F:magnesium ion binding"/>
    <property type="evidence" value="ECO:0007669"/>
    <property type="project" value="UniProtKB-UniRule"/>
</dbReference>
<evidence type="ECO:0000256" key="10">
    <source>
        <dbReference type="ARBA" id="ARBA00023172"/>
    </source>
</evidence>
<keyword evidence="7 13" id="KW-0378">Hydrolase</keyword>
<keyword evidence="8 13" id="KW-0460">Magnesium</keyword>
<accession>A0A537LP18</accession>
<evidence type="ECO:0000256" key="9">
    <source>
        <dbReference type="ARBA" id="ARBA00023125"/>
    </source>
</evidence>
<evidence type="ECO:0000256" key="13">
    <source>
        <dbReference type="HAMAP-Rule" id="MF_00034"/>
    </source>
</evidence>
<evidence type="ECO:0000313" key="17">
    <source>
        <dbReference type="Proteomes" id="UP000318661"/>
    </source>
</evidence>
<evidence type="ECO:0000256" key="12">
    <source>
        <dbReference type="ARBA" id="ARBA00029354"/>
    </source>
</evidence>
<comment type="cofactor">
    <cofactor evidence="13">
        <name>Mg(2+)</name>
        <dbReference type="ChEBI" id="CHEBI:18420"/>
    </cofactor>
    <text evidence="13">Binds 2 Mg(2+) ion per subunit.</text>
</comment>
<dbReference type="Gene3D" id="3.30.420.10">
    <property type="entry name" value="Ribonuclease H-like superfamily/Ribonuclease H"/>
    <property type="match status" value="1"/>
</dbReference>
<keyword evidence="5 13" id="KW-0255">Endonuclease</keyword>
<dbReference type="EC" id="3.1.21.10" evidence="13"/>
<dbReference type="PANTHER" id="PTHR30194:SF3">
    <property type="entry name" value="CROSSOVER JUNCTION ENDODEOXYRIBONUCLEASE RUVC"/>
    <property type="match status" value="1"/>
</dbReference>
<dbReference type="PANTHER" id="PTHR30194">
    <property type="entry name" value="CROSSOVER JUNCTION ENDODEOXYRIBONUCLEASE RUVC"/>
    <property type="match status" value="1"/>
</dbReference>
<dbReference type="AlphaFoldDB" id="A0A537LP18"/>
<dbReference type="GO" id="GO:0005737">
    <property type="term" value="C:cytoplasm"/>
    <property type="evidence" value="ECO:0007669"/>
    <property type="project" value="UniProtKB-SubCell"/>
</dbReference>
<dbReference type="GO" id="GO:0008821">
    <property type="term" value="F:crossover junction DNA endonuclease activity"/>
    <property type="evidence" value="ECO:0007669"/>
    <property type="project" value="UniProtKB-UniRule"/>
</dbReference>
<dbReference type="HAMAP" id="MF_00034">
    <property type="entry name" value="RuvC"/>
    <property type="match status" value="1"/>
</dbReference>
<comment type="catalytic activity">
    <reaction evidence="12 13">
        <text>Endonucleolytic cleavage at a junction such as a reciprocal single-stranded crossover between two homologous DNA duplexes (Holliday junction).</text>
        <dbReference type="EC" id="3.1.21.10"/>
    </reaction>
</comment>
<evidence type="ECO:0000256" key="1">
    <source>
        <dbReference type="ARBA" id="ARBA00009518"/>
    </source>
</evidence>
<dbReference type="InterPro" id="IPR036397">
    <property type="entry name" value="RNaseH_sf"/>
</dbReference>
<keyword evidence="6 13" id="KW-0227">DNA damage</keyword>
<keyword evidence="2 13" id="KW-0963">Cytoplasm</keyword>
<dbReference type="GO" id="GO:0003677">
    <property type="term" value="F:DNA binding"/>
    <property type="evidence" value="ECO:0007669"/>
    <property type="project" value="UniProtKB-KW"/>
</dbReference>
<keyword evidence="11 13" id="KW-0234">DNA repair</keyword>
<dbReference type="Proteomes" id="UP000318661">
    <property type="component" value="Unassembled WGS sequence"/>
</dbReference>
<evidence type="ECO:0000256" key="2">
    <source>
        <dbReference type="ARBA" id="ARBA00022490"/>
    </source>
</evidence>
<organism evidence="14 17">
    <name type="scientific">Candidatus Segetimicrobium genomatis</name>
    <dbReference type="NCBI Taxonomy" id="2569760"/>
    <lineage>
        <taxon>Bacteria</taxon>
        <taxon>Bacillati</taxon>
        <taxon>Candidatus Sysuimicrobiota</taxon>
        <taxon>Candidatus Sysuimicrobiia</taxon>
        <taxon>Candidatus Sysuimicrobiales</taxon>
        <taxon>Candidatus Segetimicrobiaceae</taxon>
        <taxon>Candidatus Segetimicrobium</taxon>
    </lineage>
</organism>
<keyword evidence="9 13" id="KW-0238">DNA-binding</keyword>
<dbReference type="EMBL" id="VBAJ01000041">
    <property type="protein sequence ID" value="TMJ09746.1"/>
    <property type="molecule type" value="Genomic_DNA"/>
</dbReference>
<dbReference type="InterPro" id="IPR002176">
    <property type="entry name" value="X-over_junc_endoDNase_RuvC"/>
</dbReference>
<feature type="binding site" evidence="13">
    <location>
        <position position="7"/>
    </location>
    <ligand>
        <name>Mg(2+)</name>
        <dbReference type="ChEBI" id="CHEBI:18420"/>
        <label>1</label>
    </ligand>
</feature>
<dbReference type="Pfam" id="PF02075">
    <property type="entry name" value="RuvC"/>
    <property type="match status" value="1"/>
</dbReference>
<dbReference type="PRINTS" id="PR00696">
    <property type="entry name" value="RSOLVASERUVC"/>
</dbReference>
<dbReference type="GO" id="GO:0006281">
    <property type="term" value="P:DNA repair"/>
    <property type="evidence" value="ECO:0007669"/>
    <property type="project" value="UniProtKB-UniRule"/>
</dbReference>
<keyword evidence="4 13" id="KW-0479">Metal-binding</keyword>
<evidence type="ECO:0000313" key="14">
    <source>
        <dbReference type="EMBL" id="TMJ09746.1"/>
    </source>
</evidence>
<sequence length="168" mass="17870">MVILGVDPGLRATGYAFLQGLPGGVELVAHGLVRTEDDAPLANRLERIHGALFALLEQRRPSQVAVEDLYATQRYPRTAILMGHVRGVVCLAAAELAIEVTALPPAAVKQAIAGFGAASKGQVQAAVQRLLRWPEPFDVHVSDAVAICLTALSRAGVPLRLRVQEVVL</sequence>
<dbReference type="GO" id="GO:0006310">
    <property type="term" value="P:DNA recombination"/>
    <property type="evidence" value="ECO:0007669"/>
    <property type="project" value="UniProtKB-UniRule"/>
</dbReference>
<keyword evidence="3 13" id="KW-0540">Nuclease</keyword>
<dbReference type="FunFam" id="3.30.420.10:FF:000002">
    <property type="entry name" value="Crossover junction endodeoxyribonuclease RuvC"/>
    <property type="match status" value="1"/>
</dbReference>
<feature type="active site" evidence="13">
    <location>
        <position position="7"/>
    </location>
</feature>
<comment type="function">
    <text evidence="13">The RuvA-RuvB-RuvC complex processes Holliday junction (HJ) DNA during genetic recombination and DNA repair. Endonuclease that resolves HJ intermediates. Cleaves cruciform DNA by making single-stranded nicks across the HJ at symmetrical positions within the homologous arms, yielding a 5'-phosphate and a 3'-hydroxyl group; requires a central core of homology in the junction. The consensus cleavage sequence is 5'-(A/T)TT(C/G)-3'. Cleavage occurs on the 3'-side of the TT dinucleotide at the point of strand exchange. HJ branch migration catalyzed by RuvA-RuvB allows RuvC to scan DNA until it finds its consensus sequence, where it cleaves and resolves the cruciform DNA.</text>
</comment>
<feature type="binding site" evidence="13">
    <location>
        <position position="67"/>
    </location>
    <ligand>
        <name>Mg(2+)</name>
        <dbReference type="ChEBI" id="CHEBI:18420"/>
        <label>2</label>
    </ligand>
</feature>
<evidence type="ECO:0000256" key="8">
    <source>
        <dbReference type="ARBA" id="ARBA00022842"/>
    </source>
</evidence>
<comment type="subunit">
    <text evidence="13">Homodimer which binds Holliday junction (HJ) DNA. The HJ becomes 2-fold symmetrical on binding to RuvC with unstacked arms; it has a different conformation from HJ DNA in complex with RuvA. In the full resolvosome a probable DNA-RuvA(4)-RuvB(12)-RuvC(2) complex forms which resolves the HJ.</text>
</comment>
<dbReference type="InterPro" id="IPR012337">
    <property type="entry name" value="RNaseH-like_sf"/>
</dbReference>
<dbReference type="CDD" id="cd16962">
    <property type="entry name" value="RuvC"/>
    <property type="match status" value="1"/>
</dbReference>
<dbReference type="SUPFAM" id="SSF53098">
    <property type="entry name" value="Ribonuclease H-like"/>
    <property type="match status" value="1"/>
</dbReference>
<feature type="binding site" evidence="13">
    <location>
        <position position="140"/>
    </location>
    <ligand>
        <name>Mg(2+)</name>
        <dbReference type="ChEBI" id="CHEBI:18420"/>
        <label>1</label>
    </ligand>
</feature>
<evidence type="ECO:0000256" key="7">
    <source>
        <dbReference type="ARBA" id="ARBA00022801"/>
    </source>
</evidence>